<dbReference type="RefSeq" id="WP_420039362.1">
    <property type="nucleotide sequence ID" value="NZ_CP128986.1"/>
</dbReference>
<dbReference type="Gene3D" id="1.10.3020.10">
    <property type="entry name" value="alpha-amino acid ester hydrolase ( Helical cap domain)"/>
    <property type="match status" value="1"/>
</dbReference>
<evidence type="ECO:0000259" key="1">
    <source>
        <dbReference type="Pfam" id="PF02129"/>
    </source>
</evidence>
<feature type="domain" description="Xaa-Pro dipeptidyl-peptidase-like" evidence="1">
    <location>
        <begin position="35"/>
        <end position="263"/>
    </location>
</feature>
<name>A0AA97CYW9_9ACTN</name>
<evidence type="ECO:0000313" key="2">
    <source>
        <dbReference type="EMBL" id="WOC13548.1"/>
    </source>
</evidence>
<dbReference type="AlphaFoldDB" id="A0AA97CYW9"/>
<dbReference type="InterPro" id="IPR000383">
    <property type="entry name" value="Xaa-Pro-like_dom"/>
</dbReference>
<dbReference type="Pfam" id="PF02129">
    <property type="entry name" value="Peptidase_S15"/>
    <property type="match status" value="1"/>
</dbReference>
<organism evidence="2">
    <name type="scientific">Gordonia sp. MP11Mi</name>
    <dbReference type="NCBI Taxonomy" id="3022769"/>
    <lineage>
        <taxon>Bacteria</taxon>
        <taxon>Bacillati</taxon>
        <taxon>Actinomycetota</taxon>
        <taxon>Actinomycetes</taxon>
        <taxon>Mycobacteriales</taxon>
        <taxon>Gordoniaceae</taxon>
        <taxon>Gordonia</taxon>
    </lineage>
</organism>
<dbReference type="InterPro" id="IPR029058">
    <property type="entry name" value="AB_hydrolase_fold"/>
</dbReference>
<dbReference type="GO" id="GO:0016787">
    <property type="term" value="F:hydrolase activity"/>
    <property type="evidence" value="ECO:0007669"/>
    <property type="project" value="InterPro"/>
</dbReference>
<dbReference type="Gene3D" id="3.40.50.1820">
    <property type="entry name" value="alpha/beta hydrolase"/>
    <property type="match status" value="1"/>
</dbReference>
<gene>
    <name evidence="2" type="ORF">MP11Mi_26510</name>
</gene>
<sequence length="317" mass="34479">MTGSSTPIPPGAHDHIVNLRDGTVLRGLSWTCDNPGGVVVLRTPYDAARHESTGRAWAHRGYECLIQDVRGRYRSGGSWVPYRHESADGGEVVDAVADARPGLPILVYGASYAAHTALEATQTATAEVAAVITAVPVLGPAETTVDAHGAPQTRHRVGWWHEHGHGRTSRPPLTDAELDARTTRVDEAGGRAAATEWGWPEPTQQAWRDLWSAVPVDVARRFRDITSPLLVLSGHHDFFDHDARRLARDWPGPAHFAVGPWGHRVGRGLSAVIDPWLASQGLPGRPAPWTSILHAHRPTSSTFDAAANTWRHERTLP</sequence>
<proteinExistence type="predicted"/>
<dbReference type="SUPFAM" id="SSF53474">
    <property type="entry name" value="alpha/beta-Hydrolases"/>
    <property type="match status" value="1"/>
</dbReference>
<reference evidence="2" key="1">
    <citation type="submission" date="2023-06" db="EMBL/GenBank/DDBJ databases">
        <title>Gordonia sp. nov. and Pseudochrobactrum sp. nov., two species isolated from the burying beetle Nicrophorus vespilloides.</title>
        <authorList>
            <person name="Poehlein A."/>
            <person name="Guzman J."/>
            <person name="Daniel R."/>
            <person name="Vilcinskas A."/>
        </authorList>
    </citation>
    <scope>NUCLEOTIDE SEQUENCE</scope>
    <source>
        <strain evidence="2">MP11Mi</strain>
    </source>
</reference>
<dbReference type="EMBL" id="CP128986">
    <property type="protein sequence ID" value="WOC13548.1"/>
    <property type="molecule type" value="Genomic_DNA"/>
</dbReference>
<dbReference type="InterPro" id="IPR005674">
    <property type="entry name" value="CocE/Ser_esterase"/>
</dbReference>
<dbReference type="NCBIfam" id="TIGR00976">
    <property type="entry name" value="CocE_NonD"/>
    <property type="match status" value="1"/>
</dbReference>
<accession>A0AA97CYW9</accession>
<protein>
    <recommendedName>
        <fullName evidence="1">Xaa-Pro dipeptidyl-peptidase-like domain-containing protein</fullName>
    </recommendedName>
</protein>